<name>A0A9P4UTU0_9PLEO</name>
<comment type="function">
    <text evidence="3">Endonuclease that specifically degrades the RNA of RNA-DNA hybrids.</text>
</comment>
<dbReference type="InterPro" id="IPR011320">
    <property type="entry name" value="RNase_H1_N"/>
</dbReference>
<dbReference type="AlphaFoldDB" id="A0A9P4UTU0"/>
<dbReference type="Gene3D" id="3.30.420.10">
    <property type="entry name" value="Ribonuclease H-like superfamily/Ribonuclease H"/>
    <property type="match status" value="1"/>
</dbReference>
<evidence type="ECO:0000259" key="13">
    <source>
        <dbReference type="PROSITE" id="PS50879"/>
    </source>
</evidence>
<dbReference type="FunFam" id="3.40.970.10:FF:000002">
    <property type="entry name" value="Ribonuclease H"/>
    <property type="match status" value="1"/>
</dbReference>
<evidence type="ECO:0000256" key="10">
    <source>
        <dbReference type="ARBA" id="ARBA00022801"/>
    </source>
</evidence>
<dbReference type="Pfam" id="PF01693">
    <property type="entry name" value="Cauli_VI"/>
    <property type="match status" value="2"/>
</dbReference>
<evidence type="ECO:0000256" key="7">
    <source>
        <dbReference type="ARBA" id="ARBA00022722"/>
    </source>
</evidence>
<keyword evidence="11" id="KW-0460">Magnesium</keyword>
<protein>
    <recommendedName>
        <fullName evidence="6">Ribonuclease H</fullName>
        <ecNumber evidence="5">3.1.26.4</ecNumber>
    </recommendedName>
</protein>
<feature type="compositionally biased region" description="Low complexity" evidence="12">
    <location>
        <begin position="55"/>
        <end position="74"/>
    </location>
</feature>
<dbReference type="InterPro" id="IPR036397">
    <property type="entry name" value="RNaseH_sf"/>
</dbReference>
<dbReference type="FunFam" id="3.30.420.10:FF:000090">
    <property type="entry name" value="Ribonuclease H"/>
    <property type="match status" value="1"/>
</dbReference>
<comment type="catalytic activity">
    <reaction evidence="1">
        <text>Endonucleolytic cleavage to 5'-phosphomonoester.</text>
        <dbReference type="EC" id="3.1.26.4"/>
    </reaction>
</comment>
<keyword evidence="10" id="KW-0378">Hydrolase</keyword>
<dbReference type="InterPro" id="IPR002156">
    <property type="entry name" value="RNaseH_domain"/>
</dbReference>
<evidence type="ECO:0000256" key="3">
    <source>
        <dbReference type="ARBA" id="ARBA00004065"/>
    </source>
</evidence>
<evidence type="ECO:0000256" key="12">
    <source>
        <dbReference type="SAM" id="MobiDB-lite"/>
    </source>
</evidence>
<evidence type="ECO:0000256" key="8">
    <source>
        <dbReference type="ARBA" id="ARBA00022723"/>
    </source>
</evidence>
<dbReference type="PANTHER" id="PTHR10642:SF26">
    <property type="entry name" value="RIBONUCLEASE H1"/>
    <property type="match status" value="1"/>
</dbReference>
<keyword evidence="15" id="KW-1185">Reference proteome</keyword>
<evidence type="ECO:0000256" key="2">
    <source>
        <dbReference type="ARBA" id="ARBA00001946"/>
    </source>
</evidence>
<evidence type="ECO:0000256" key="9">
    <source>
        <dbReference type="ARBA" id="ARBA00022759"/>
    </source>
</evidence>
<reference evidence="14" key="1">
    <citation type="journal article" date="2020" name="Stud. Mycol.">
        <title>101 Dothideomycetes genomes: a test case for predicting lifestyles and emergence of pathogens.</title>
        <authorList>
            <person name="Haridas S."/>
            <person name="Albert R."/>
            <person name="Binder M."/>
            <person name="Bloem J."/>
            <person name="Labutti K."/>
            <person name="Salamov A."/>
            <person name="Andreopoulos B."/>
            <person name="Baker S."/>
            <person name="Barry K."/>
            <person name="Bills G."/>
            <person name="Bluhm B."/>
            <person name="Cannon C."/>
            <person name="Castanera R."/>
            <person name="Culley D."/>
            <person name="Daum C."/>
            <person name="Ezra D."/>
            <person name="Gonzalez J."/>
            <person name="Henrissat B."/>
            <person name="Kuo A."/>
            <person name="Liang C."/>
            <person name="Lipzen A."/>
            <person name="Lutzoni F."/>
            <person name="Magnuson J."/>
            <person name="Mondo S."/>
            <person name="Nolan M."/>
            <person name="Ohm R."/>
            <person name="Pangilinan J."/>
            <person name="Park H.-J."/>
            <person name="Ramirez L."/>
            <person name="Alfaro M."/>
            <person name="Sun H."/>
            <person name="Tritt A."/>
            <person name="Yoshinaga Y."/>
            <person name="Zwiers L.-H."/>
            <person name="Turgeon B."/>
            <person name="Goodwin S."/>
            <person name="Spatafora J."/>
            <person name="Crous P."/>
            <person name="Grigoriev I."/>
        </authorList>
    </citation>
    <scope>NUCLEOTIDE SEQUENCE</scope>
    <source>
        <strain evidence="14">CBS 125425</strain>
    </source>
</reference>
<feature type="non-terminal residue" evidence="14">
    <location>
        <position position="352"/>
    </location>
</feature>
<dbReference type="InterPro" id="IPR012337">
    <property type="entry name" value="RNaseH-like_sf"/>
</dbReference>
<dbReference type="PANTHER" id="PTHR10642">
    <property type="entry name" value="RIBONUCLEASE H1"/>
    <property type="match status" value="1"/>
</dbReference>
<evidence type="ECO:0000256" key="6">
    <source>
        <dbReference type="ARBA" id="ARBA00017721"/>
    </source>
</evidence>
<dbReference type="SUPFAM" id="SSF53098">
    <property type="entry name" value="Ribonuclease H-like"/>
    <property type="match status" value="1"/>
</dbReference>
<comment type="similarity">
    <text evidence="4">Belongs to the RNase H family.</text>
</comment>
<dbReference type="OrthoDB" id="407198at2759"/>
<dbReference type="Proteomes" id="UP000799444">
    <property type="component" value="Unassembled WGS sequence"/>
</dbReference>
<dbReference type="EC" id="3.1.26.4" evidence="5"/>
<dbReference type="InterPro" id="IPR037056">
    <property type="entry name" value="RNase_H1_N_sf"/>
</dbReference>
<dbReference type="Gene3D" id="3.40.970.10">
    <property type="entry name" value="Ribonuclease H1, N-terminal domain"/>
    <property type="match status" value="2"/>
</dbReference>
<feature type="region of interest" description="Disordered" evidence="12">
    <location>
        <begin position="52"/>
        <end position="75"/>
    </location>
</feature>
<dbReference type="GO" id="GO:0003676">
    <property type="term" value="F:nucleic acid binding"/>
    <property type="evidence" value="ECO:0007669"/>
    <property type="project" value="InterPro"/>
</dbReference>
<comment type="caution">
    <text evidence="14">The sequence shown here is derived from an EMBL/GenBank/DDBJ whole genome shotgun (WGS) entry which is preliminary data.</text>
</comment>
<sequence>KRKRGPTYYAVQAGRNPGVYHDWDTAKAEVNDFAGAKYKGFDTLAEAEEFVRQYTPSGNTPSSNTPSRNAPSRNTPQKFYAVARGRVPGIYTSWDAAKAQVTKYQGNRHRSFPTRVEAEGWLATERGISPTKNSAPKKQKKSNYTAVPFMHNGDFEPGMGPLPAGSEDGFDRTIKLNHETGNIEAKSEAELNAQIWQPTGEFSGPLQIWTDGSSLGNGQLGAVGGVGVYFGANHPQNISEPLNGERQTNQRAELTAVKRAIDIAPLDRDVQIITDSNYAIKCVTEWCQKWRVNNWKNSGGKNVENKDLIEPILDRIDVRNLAKAQTEFKWVKGHSTDEGNIGADLLATNGAR</sequence>
<dbReference type="SUPFAM" id="SSF55658">
    <property type="entry name" value="L9 N-domain-like"/>
    <property type="match status" value="2"/>
</dbReference>
<dbReference type="InterPro" id="IPR017067">
    <property type="entry name" value="RNase_H1_euk"/>
</dbReference>
<evidence type="ECO:0000256" key="1">
    <source>
        <dbReference type="ARBA" id="ARBA00000077"/>
    </source>
</evidence>
<evidence type="ECO:0000313" key="15">
    <source>
        <dbReference type="Proteomes" id="UP000799444"/>
    </source>
</evidence>
<gene>
    <name evidence="14" type="ORF">EJ04DRAFT_390751</name>
</gene>
<dbReference type="PIRSF" id="PIRSF036852">
    <property type="entry name" value="Ribonuclease_H1_euk"/>
    <property type="match status" value="1"/>
</dbReference>
<feature type="non-terminal residue" evidence="14">
    <location>
        <position position="1"/>
    </location>
</feature>
<dbReference type="InterPro" id="IPR050092">
    <property type="entry name" value="RNase_H"/>
</dbReference>
<dbReference type="GO" id="GO:0004523">
    <property type="term" value="F:RNA-DNA hybrid ribonuclease activity"/>
    <property type="evidence" value="ECO:0007669"/>
    <property type="project" value="UniProtKB-EC"/>
</dbReference>
<dbReference type="GO" id="GO:0000287">
    <property type="term" value="F:magnesium ion binding"/>
    <property type="evidence" value="ECO:0007669"/>
    <property type="project" value="InterPro"/>
</dbReference>
<accession>A0A9P4UTU0</accession>
<dbReference type="EMBL" id="ML996291">
    <property type="protein sequence ID" value="KAF2728187.1"/>
    <property type="molecule type" value="Genomic_DNA"/>
</dbReference>
<dbReference type="FunFam" id="3.40.970.10:FF:000001">
    <property type="entry name" value="Ribonuclease H1"/>
    <property type="match status" value="1"/>
</dbReference>
<feature type="domain" description="RNase H type-1" evidence="13">
    <location>
        <begin position="202"/>
        <end position="352"/>
    </location>
</feature>
<dbReference type="CDD" id="cd09280">
    <property type="entry name" value="RNase_HI_eukaryote_like"/>
    <property type="match status" value="1"/>
</dbReference>
<dbReference type="Pfam" id="PF00075">
    <property type="entry name" value="RNase_H"/>
    <property type="match status" value="1"/>
</dbReference>
<keyword evidence="7" id="KW-0540">Nuclease</keyword>
<evidence type="ECO:0000256" key="4">
    <source>
        <dbReference type="ARBA" id="ARBA00005300"/>
    </source>
</evidence>
<organism evidence="14 15">
    <name type="scientific">Polyplosphaeria fusca</name>
    <dbReference type="NCBI Taxonomy" id="682080"/>
    <lineage>
        <taxon>Eukaryota</taxon>
        <taxon>Fungi</taxon>
        <taxon>Dikarya</taxon>
        <taxon>Ascomycota</taxon>
        <taxon>Pezizomycotina</taxon>
        <taxon>Dothideomycetes</taxon>
        <taxon>Pleosporomycetidae</taxon>
        <taxon>Pleosporales</taxon>
        <taxon>Tetraplosphaeriaceae</taxon>
        <taxon>Polyplosphaeria</taxon>
    </lineage>
</organism>
<dbReference type="PROSITE" id="PS50879">
    <property type="entry name" value="RNASE_H_1"/>
    <property type="match status" value="1"/>
</dbReference>
<evidence type="ECO:0000313" key="14">
    <source>
        <dbReference type="EMBL" id="KAF2728187.1"/>
    </source>
</evidence>
<dbReference type="InterPro" id="IPR009027">
    <property type="entry name" value="Ribosomal_bL9/RNase_H1_N"/>
</dbReference>
<keyword evidence="8" id="KW-0479">Metal-binding</keyword>
<evidence type="ECO:0000256" key="5">
    <source>
        <dbReference type="ARBA" id="ARBA00012180"/>
    </source>
</evidence>
<proteinExistence type="inferred from homology"/>
<keyword evidence="9" id="KW-0255">Endonuclease</keyword>
<evidence type="ECO:0000256" key="11">
    <source>
        <dbReference type="ARBA" id="ARBA00022842"/>
    </source>
</evidence>
<dbReference type="GO" id="GO:0043137">
    <property type="term" value="P:DNA replication, removal of RNA primer"/>
    <property type="evidence" value="ECO:0007669"/>
    <property type="project" value="TreeGrafter"/>
</dbReference>
<comment type="cofactor">
    <cofactor evidence="2">
        <name>Mg(2+)</name>
        <dbReference type="ChEBI" id="CHEBI:18420"/>
    </cofactor>
</comment>